<dbReference type="AlphaFoldDB" id="A0A511V3Q6"/>
<comment type="caution">
    <text evidence="1">The sequence shown here is derived from an EMBL/GenBank/DDBJ whole genome shotgun (WGS) entry which is preliminary data.</text>
</comment>
<dbReference type="Pfam" id="PF14398">
    <property type="entry name" value="ATPgrasp_YheCD"/>
    <property type="match status" value="1"/>
</dbReference>
<dbReference type="OrthoDB" id="7869153at2"/>
<dbReference type="Gene3D" id="3.30.470.20">
    <property type="entry name" value="ATP-grasp fold, B domain"/>
    <property type="match status" value="1"/>
</dbReference>
<gene>
    <name evidence="1" type="ORF">ADA01nite_09940</name>
</gene>
<proteinExistence type="predicted"/>
<dbReference type="RefSeq" id="WP_146808865.1">
    <property type="nucleotide sequence ID" value="NZ_BJXX01000047.1"/>
</dbReference>
<dbReference type="InterPro" id="IPR026838">
    <property type="entry name" value="YheC/D"/>
</dbReference>
<dbReference type="Proteomes" id="UP000321157">
    <property type="component" value="Unassembled WGS sequence"/>
</dbReference>
<protein>
    <recommendedName>
        <fullName evidence="3">ATP-grasp domain-containing protein</fullName>
    </recommendedName>
</protein>
<sequence length="247" mass="28766">MGKWELWNFFASDETIRPYLPSTAMFSEHTLRSYLAMYPLVFVKPDNGRGGRGVVKIWRTKEGYTFIRERGRIVRCRTMERLYRKIKQDLQPGKRYVIQEGVRLAKINGRPFDIRLAMMRKSGRWEAIGMLAKVAGPNSAVTNIARGKGYVTGVRNALKKALGLRDDAIDVLQDEMKEVGYRIGEKFDEFRTYEQIGLDFAVDRNGKLWVIEENIGSSRSLFVRLKDKSVYRKMRSMNTARRRRKPQ</sequence>
<evidence type="ECO:0000313" key="1">
    <source>
        <dbReference type="EMBL" id="GEN33534.1"/>
    </source>
</evidence>
<reference evidence="1 2" key="1">
    <citation type="submission" date="2019-07" db="EMBL/GenBank/DDBJ databases">
        <title>Whole genome shotgun sequence of Aneurinibacillus danicus NBRC 102444.</title>
        <authorList>
            <person name="Hosoyama A."/>
            <person name="Uohara A."/>
            <person name="Ohji S."/>
            <person name="Ichikawa N."/>
        </authorList>
    </citation>
    <scope>NUCLEOTIDE SEQUENCE [LARGE SCALE GENOMIC DNA]</scope>
    <source>
        <strain evidence="1 2">NBRC 102444</strain>
    </source>
</reference>
<evidence type="ECO:0008006" key="3">
    <source>
        <dbReference type="Google" id="ProtNLM"/>
    </source>
</evidence>
<evidence type="ECO:0000313" key="2">
    <source>
        <dbReference type="Proteomes" id="UP000321157"/>
    </source>
</evidence>
<organism evidence="1 2">
    <name type="scientific">Aneurinibacillus danicus</name>
    <dbReference type="NCBI Taxonomy" id="267746"/>
    <lineage>
        <taxon>Bacteria</taxon>
        <taxon>Bacillati</taxon>
        <taxon>Bacillota</taxon>
        <taxon>Bacilli</taxon>
        <taxon>Bacillales</taxon>
        <taxon>Paenibacillaceae</taxon>
        <taxon>Aneurinibacillus group</taxon>
        <taxon>Aneurinibacillus</taxon>
    </lineage>
</organism>
<dbReference type="SUPFAM" id="SSF56059">
    <property type="entry name" value="Glutathione synthetase ATP-binding domain-like"/>
    <property type="match status" value="1"/>
</dbReference>
<dbReference type="EMBL" id="BJXX01000047">
    <property type="protein sequence ID" value="GEN33534.1"/>
    <property type="molecule type" value="Genomic_DNA"/>
</dbReference>
<name>A0A511V3Q6_9BACL</name>
<accession>A0A511V3Q6</accession>
<keyword evidence="2" id="KW-1185">Reference proteome</keyword>